<sequence length="45" mass="5407">MKIIYLFFLKENIIYLLNPLRKKDQSKCFVFMTGRVKEQNGVLLI</sequence>
<proteinExistence type="predicted"/>
<dbReference type="Proteomes" id="UP000265566">
    <property type="component" value="Chromosome 4"/>
</dbReference>
<dbReference type="AlphaFoldDB" id="A0A396ICZ6"/>
<name>A0A396ICZ6_MEDTR</name>
<dbReference type="Gramene" id="rna26145">
    <property type="protein sequence ID" value="RHN63446.1"/>
    <property type="gene ID" value="gene26145"/>
</dbReference>
<gene>
    <name evidence="1" type="ORF">MtrunA17_Chr4g0058361</name>
</gene>
<evidence type="ECO:0000313" key="1">
    <source>
        <dbReference type="EMBL" id="RHN63446.1"/>
    </source>
</evidence>
<accession>A0A396ICZ6</accession>
<organism evidence="1">
    <name type="scientific">Medicago truncatula</name>
    <name type="common">Barrel medic</name>
    <name type="synonym">Medicago tribuloides</name>
    <dbReference type="NCBI Taxonomy" id="3880"/>
    <lineage>
        <taxon>Eukaryota</taxon>
        <taxon>Viridiplantae</taxon>
        <taxon>Streptophyta</taxon>
        <taxon>Embryophyta</taxon>
        <taxon>Tracheophyta</taxon>
        <taxon>Spermatophyta</taxon>
        <taxon>Magnoliopsida</taxon>
        <taxon>eudicotyledons</taxon>
        <taxon>Gunneridae</taxon>
        <taxon>Pentapetalae</taxon>
        <taxon>rosids</taxon>
        <taxon>fabids</taxon>
        <taxon>Fabales</taxon>
        <taxon>Fabaceae</taxon>
        <taxon>Papilionoideae</taxon>
        <taxon>50 kb inversion clade</taxon>
        <taxon>NPAAA clade</taxon>
        <taxon>Hologalegina</taxon>
        <taxon>IRL clade</taxon>
        <taxon>Trifolieae</taxon>
        <taxon>Medicago</taxon>
    </lineage>
</organism>
<reference evidence="1" key="1">
    <citation type="journal article" date="2018" name="Nat. Plants">
        <title>Whole-genome landscape of Medicago truncatula symbiotic genes.</title>
        <authorList>
            <person name="Pecrix Y."/>
            <person name="Gamas P."/>
            <person name="Carrere S."/>
        </authorList>
    </citation>
    <scope>NUCLEOTIDE SEQUENCE</scope>
    <source>
        <tissue evidence="1">Leaves</tissue>
    </source>
</reference>
<comment type="caution">
    <text evidence="1">The sequence shown here is derived from an EMBL/GenBank/DDBJ whole genome shotgun (WGS) entry which is preliminary data.</text>
</comment>
<dbReference type="EMBL" id="PSQE01000004">
    <property type="protein sequence ID" value="RHN63446.1"/>
    <property type="molecule type" value="Genomic_DNA"/>
</dbReference>
<protein>
    <submittedName>
        <fullName evidence="1">Uncharacterized protein</fullName>
    </submittedName>
</protein>